<keyword evidence="5" id="KW-0812">Transmembrane</keyword>
<dbReference type="Gene3D" id="3.40.50.1820">
    <property type="entry name" value="alpha/beta hydrolase"/>
    <property type="match status" value="1"/>
</dbReference>
<dbReference type="Pfam" id="PF00930">
    <property type="entry name" value="DPPIV_N"/>
    <property type="match status" value="1"/>
</dbReference>
<evidence type="ECO:0000256" key="8">
    <source>
        <dbReference type="ARBA" id="ARBA00022968"/>
    </source>
</evidence>
<gene>
    <name evidence="14" type="ORF">BJ684DRAFT_7833</name>
</gene>
<evidence type="ECO:0000256" key="2">
    <source>
        <dbReference type="ARBA" id="ARBA00006150"/>
    </source>
</evidence>
<feature type="domain" description="Dipeptidylpeptidase IV N-terminal" evidence="13">
    <location>
        <begin position="16"/>
        <end position="399"/>
    </location>
</feature>
<dbReference type="Gene3D" id="2.140.10.30">
    <property type="entry name" value="Dipeptidylpeptidase IV, N-terminal domain"/>
    <property type="match status" value="1"/>
</dbReference>
<accession>A0A4V1IYL1</accession>
<evidence type="ECO:0000259" key="13">
    <source>
        <dbReference type="Pfam" id="PF00930"/>
    </source>
</evidence>
<dbReference type="InterPro" id="IPR001375">
    <property type="entry name" value="Peptidase_S9_cat"/>
</dbReference>
<dbReference type="GO" id="GO:0006508">
    <property type="term" value="P:proteolysis"/>
    <property type="evidence" value="ECO:0007669"/>
    <property type="project" value="UniProtKB-KW"/>
</dbReference>
<dbReference type="GO" id="GO:0008239">
    <property type="term" value="F:dipeptidyl-peptidase activity"/>
    <property type="evidence" value="ECO:0007669"/>
    <property type="project" value="TreeGrafter"/>
</dbReference>
<evidence type="ECO:0000256" key="4">
    <source>
        <dbReference type="ARBA" id="ARBA00022670"/>
    </source>
</evidence>
<proteinExistence type="inferred from homology"/>
<evidence type="ECO:0000256" key="5">
    <source>
        <dbReference type="ARBA" id="ARBA00022692"/>
    </source>
</evidence>
<dbReference type="SUPFAM" id="SSF82171">
    <property type="entry name" value="DPP6 N-terminal domain-like"/>
    <property type="match status" value="1"/>
</dbReference>
<evidence type="ECO:0000256" key="10">
    <source>
        <dbReference type="ARBA" id="ARBA00023136"/>
    </source>
</evidence>
<dbReference type="OrthoDB" id="16520at2759"/>
<feature type="domain" description="Peptidase S9 prolyl oligopeptidase catalytic" evidence="12">
    <location>
        <begin position="505"/>
        <end position="695"/>
    </location>
</feature>
<keyword evidence="8" id="KW-0735">Signal-anchor</keyword>
<keyword evidence="3" id="KW-0031">Aminopeptidase</keyword>
<dbReference type="FunFam" id="3.40.50.1820:FF:000003">
    <property type="entry name" value="Dipeptidyl peptidase 4"/>
    <property type="match status" value="1"/>
</dbReference>
<dbReference type="GO" id="GO:0008236">
    <property type="term" value="F:serine-type peptidase activity"/>
    <property type="evidence" value="ECO:0007669"/>
    <property type="project" value="UniProtKB-KW"/>
</dbReference>
<dbReference type="GO" id="GO:0004177">
    <property type="term" value="F:aminopeptidase activity"/>
    <property type="evidence" value="ECO:0007669"/>
    <property type="project" value="UniProtKB-KW"/>
</dbReference>
<dbReference type="SUPFAM" id="SSF53474">
    <property type="entry name" value="alpha/beta-Hydrolases"/>
    <property type="match status" value="1"/>
</dbReference>
<comment type="similarity">
    <text evidence="2">Belongs to the peptidase S9B family.</text>
</comment>
<dbReference type="PANTHER" id="PTHR11731:SF200">
    <property type="entry name" value="DIPEPTIDYL PEPTIDASE 10, ISOFORM B"/>
    <property type="match status" value="1"/>
</dbReference>
<evidence type="ECO:0000256" key="9">
    <source>
        <dbReference type="ARBA" id="ARBA00022989"/>
    </source>
</evidence>
<keyword evidence="6" id="KW-0378">Hydrolase</keyword>
<evidence type="ECO:0000256" key="7">
    <source>
        <dbReference type="ARBA" id="ARBA00022825"/>
    </source>
</evidence>
<protein>
    <submittedName>
        <fullName evidence="14">Dipeptidyl peptidase IV N-terminal region-domain-containing protein</fullName>
    </submittedName>
</protein>
<keyword evidence="9" id="KW-1133">Transmembrane helix</keyword>
<keyword evidence="10" id="KW-0472">Membrane</keyword>
<feature type="non-terminal residue" evidence="14">
    <location>
        <position position="1"/>
    </location>
</feature>
<keyword evidence="4" id="KW-0645">Protease</keyword>
<dbReference type="InterPro" id="IPR029058">
    <property type="entry name" value="AB_hydrolase_fold"/>
</dbReference>
<sequence length="699" mass="78823">DERTGRSFPFSSYTISADLAYVLFALPGERVWRHSSKQGYMIFDLKTRRARPLSTSGPVNGISYATWSPTGHSILFVRDNDLYVNVNLQEERRVTWDGSEAIFNGIPDWIYEEEVYEDKFTVWWSPDSKHIAYLRLDETKVPVYHYAVYEDPGLPASSYPMEKSIKYPKPGYPNPIASVHLYSLDDTGSPGSGRRVTASTPVQPVNLGPTAFANDDRLLVEVAWAGPNNVLVRAMNRVQDISRLYLVPATPSAQGSHAAQMVREERGDVDGGWLDTRKSIHYLPPIPGRRMPGYIDVVIRDGFDHLAYFPALNASVPLYYLTAGPWEVTDNGVLAIDSSDRVWYVSTERGSTQRHLYSVGLDGQNKVAHTPNDGGYYEVDMSPHGGWYLLSYKGPDVPYDKLVRASRTPGGGQGPKPWERVLVDNQALRQRLSRYSMPMHRHGTFRTPDGVDLNYVEVLPPDFEQGVRQGKRYGVLMNVYGGPKSQMVHQQYGYDFHDALVSEMGTDFIVVTVDGRGTGFKGRAFRSLIRGRLGHYEVMDQVSGGRHWASLPYVNPQRIGIWGWSYGGFMSAKVVEANSGVFAAAMSVAPVTDWHFYDTVYTERYMKTPKLNPKGYQESAVTKMAGFHKTKYLLVHGLADDNVHFQQSAHLIDILTRAKVRNYRVQFFTDSDHSIRARGAHSEIYSLLRSFILQSMPPR</sequence>
<dbReference type="EMBL" id="KZ987774">
    <property type="protein sequence ID" value="RKP14939.1"/>
    <property type="molecule type" value="Genomic_DNA"/>
</dbReference>
<evidence type="ECO:0000313" key="15">
    <source>
        <dbReference type="Proteomes" id="UP000267251"/>
    </source>
</evidence>
<dbReference type="GO" id="GO:0005774">
    <property type="term" value="C:vacuolar membrane"/>
    <property type="evidence" value="ECO:0007669"/>
    <property type="project" value="UniProtKB-SubCell"/>
</dbReference>
<comment type="subcellular location">
    <subcellularLocation>
        <location evidence="1">Vacuole membrane</location>
        <topology evidence="1">Single-pass type II membrane protein</topology>
    </subcellularLocation>
</comment>
<keyword evidence="15" id="KW-1185">Reference proteome</keyword>
<evidence type="ECO:0000256" key="1">
    <source>
        <dbReference type="ARBA" id="ARBA00004576"/>
    </source>
</evidence>
<dbReference type="PANTHER" id="PTHR11731">
    <property type="entry name" value="PROTEASE FAMILY S9B,C DIPEPTIDYL-PEPTIDASE IV-RELATED"/>
    <property type="match status" value="1"/>
</dbReference>
<keyword evidence="7" id="KW-0720">Serine protease</keyword>
<dbReference type="InterPro" id="IPR002469">
    <property type="entry name" value="Peptidase_S9B_N"/>
</dbReference>
<evidence type="ECO:0000256" key="11">
    <source>
        <dbReference type="ARBA" id="ARBA00023180"/>
    </source>
</evidence>
<organism evidence="14 15">
    <name type="scientific">Piptocephalis cylindrospora</name>
    <dbReference type="NCBI Taxonomy" id="1907219"/>
    <lineage>
        <taxon>Eukaryota</taxon>
        <taxon>Fungi</taxon>
        <taxon>Fungi incertae sedis</taxon>
        <taxon>Zoopagomycota</taxon>
        <taxon>Zoopagomycotina</taxon>
        <taxon>Zoopagomycetes</taxon>
        <taxon>Zoopagales</taxon>
        <taxon>Piptocephalidaceae</taxon>
        <taxon>Piptocephalis</taxon>
    </lineage>
</organism>
<name>A0A4V1IYL1_9FUNG</name>
<evidence type="ECO:0000256" key="3">
    <source>
        <dbReference type="ARBA" id="ARBA00022438"/>
    </source>
</evidence>
<evidence type="ECO:0000256" key="6">
    <source>
        <dbReference type="ARBA" id="ARBA00022801"/>
    </source>
</evidence>
<dbReference type="InterPro" id="IPR050278">
    <property type="entry name" value="Serine_Prot_S9B/DPPIV"/>
</dbReference>
<dbReference type="GO" id="GO:0005886">
    <property type="term" value="C:plasma membrane"/>
    <property type="evidence" value="ECO:0007669"/>
    <property type="project" value="TreeGrafter"/>
</dbReference>
<keyword evidence="11" id="KW-0325">Glycoprotein</keyword>
<dbReference type="AlphaFoldDB" id="A0A4V1IYL1"/>
<evidence type="ECO:0000313" key="14">
    <source>
        <dbReference type="EMBL" id="RKP14939.1"/>
    </source>
</evidence>
<dbReference type="Proteomes" id="UP000267251">
    <property type="component" value="Unassembled WGS sequence"/>
</dbReference>
<reference evidence="15" key="1">
    <citation type="journal article" date="2018" name="Nat. Microbiol.">
        <title>Leveraging single-cell genomics to expand the fungal tree of life.</title>
        <authorList>
            <person name="Ahrendt S.R."/>
            <person name="Quandt C.A."/>
            <person name="Ciobanu D."/>
            <person name="Clum A."/>
            <person name="Salamov A."/>
            <person name="Andreopoulos B."/>
            <person name="Cheng J.F."/>
            <person name="Woyke T."/>
            <person name="Pelin A."/>
            <person name="Henrissat B."/>
            <person name="Reynolds N.K."/>
            <person name="Benny G.L."/>
            <person name="Smith M.E."/>
            <person name="James T.Y."/>
            <person name="Grigoriev I.V."/>
        </authorList>
    </citation>
    <scope>NUCLEOTIDE SEQUENCE [LARGE SCALE GENOMIC DNA]</scope>
</reference>
<dbReference type="Pfam" id="PF00326">
    <property type="entry name" value="Peptidase_S9"/>
    <property type="match status" value="1"/>
</dbReference>
<evidence type="ECO:0000259" key="12">
    <source>
        <dbReference type="Pfam" id="PF00326"/>
    </source>
</evidence>